<reference evidence="2" key="1">
    <citation type="journal article" date="2014" name="Front. Microbiol.">
        <title>High frequency of phylogenetically diverse reductive dehalogenase-homologous genes in deep subseafloor sedimentary metagenomes.</title>
        <authorList>
            <person name="Kawai M."/>
            <person name="Futagami T."/>
            <person name="Toyoda A."/>
            <person name="Takaki Y."/>
            <person name="Nishi S."/>
            <person name="Hori S."/>
            <person name="Arai W."/>
            <person name="Tsubouchi T."/>
            <person name="Morono Y."/>
            <person name="Uchiyama I."/>
            <person name="Ito T."/>
            <person name="Fujiyama A."/>
            <person name="Inagaki F."/>
            <person name="Takami H."/>
        </authorList>
    </citation>
    <scope>NUCLEOTIDE SEQUENCE</scope>
    <source>
        <strain evidence="2">Expedition CK06-06</strain>
    </source>
</reference>
<dbReference type="EMBL" id="BARU01008542">
    <property type="protein sequence ID" value="GAH42583.1"/>
    <property type="molecule type" value="Genomic_DNA"/>
</dbReference>
<sequence length="120" mass="13886">EREGIFKLTERIDKVFTDASTYRAERIARTETIWGYNHGREEAWIQSDVVEGKEWLTAADERVCPWCDKMNGKTIGLGKNYFDKGDKLKAGRQTLKFDFENIQTPPLHANCRCCLISILK</sequence>
<gene>
    <name evidence="2" type="ORF">S03H2_16687</name>
</gene>
<protein>
    <recommendedName>
        <fullName evidence="1">Phage head morphogenesis domain-containing protein</fullName>
    </recommendedName>
</protein>
<evidence type="ECO:0000313" key="2">
    <source>
        <dbReference type="EMBL" id="GAH42583.1"/>
    </source>
</evidence>
<dbReference type="Pfam" id="PF04233">
    <property type="entry name" value="Phage_Mu_F"/>
    <property type="match status" value="1"/>
</dbReference>
<dbReference type="AlphaFoldDB" id="X1HBA1"/>
<dbReference type="InterPro" id="IPR006528">
    <property type="entry name" value="Phage_head_morphogenesis_dom"/>
</dbReference>
<accession>X1HBA1</accession>
<evidence type="ECO:0000259" key="1">
    <source>
        <dbReference type="Pfam" id="PF04233"/>
    </source>
</evidence>
<feature type="non-terminal residue" evidence="2">
    <location>
        <position position="1"/>
    </location>
</feature>
<feature type="domain" description="Phage head morphogenesis" evidence="1">
    <location>
        <begin position="7"/>
        <end position="116"/>
    </location>
</feature>
<name>X1HBA1_9ZZZZ</name>
<comment type="caution">
    <text evidence="2">The sequence shown here is derived from an EMBL/GenBank/DDBJ whole genome shotgun (WGS) entry which is preliminary data.</text>
</comment>
<organism evidence="2">
    <name type="scientific">marine sediment metagenome</name>
    <dbReference type="NCBI Taxonomy" id="412755"/>
    <lineage>
        <taxon>unclassified sequences</taxon>
        <taxon>metagenomes</taxon>
        <taxon>ecological metagenomes</taxon>
    </lineage>
</organism>
<proteinExistence type="predicted"/>